<accession>A0A3G9K1P6</accession>
<reference evidence="1 2" key="1">
    <citation type="submission" date="2018-11" db="EMBL/GenBank/DDBJ databases">
        <title>Complete genome sequence of Microcystis aeruginosa NIES-102.</title>
        <authorList>
            <person name="Yamaguchi H."/>
            <person name="Suzuki S."/>
            <person name="Kawachi M."/>
        </authorList>
    </citation>
    <scope>NUCLEOTIDE SEQUENCE [LARGE SCALE GENOMIC DNA]</scope>
    <source>
        <strain evidence="1 2">NIES-102</strain>
    </source>
</reference>
<dbReference type="RefSeq" id="WP_004161646.1">
    <property type="nucleotide sequence ID" value="NZ_AP019314.1"/>
</dbReference>
<sequence>MIKRIKALNELEFDSAKSGEPVYGKYKKLFVYIELGKEEEYRGNPQDNQKTQYRLFRRCKVEYSKTEEESEQGIYQYDETNIDVILYW</sequence>
<dbReference type="Proteomes" id="UP000278152">
    <property type="component" value="Chromosome"/>
</dbReference>
<dbReference type="AlphaFoldDB" id="A0A3G9K1P6"/>
<proteinExistence type="predicted"/>
<organism evidence="1 2">
    <name type="scientific">Microcystis viridis NIES-102</name>
    <dbReference type="NCBI Taxonomy" id="213615"/>
    <lineage>
        <taxon>Bacteria</taxon>
        <taxon>Bacillati</taxon>
        <taxon>Cyanobacteriota</taxon>
        <taxon>Cyanophyceae</taxon>
        <taxon>Oscillatoriophycideae</taxon>
        <taxon>Chroococcales</taxon>
        <taxon>Microcystaceae</taxon>
        <taxon>Microcystis</taxon>
    </lineage>
</organism>
<gene>
    <name evidence="1" type="ORF">myaer102_10930</name>
</gene>
<protein>
    <submittedName>
        <fullName evidence="1">Uncharacterized protein</fullName>
    </submittedName>
</protein>
<name>A0A3G9K1P6_MICVR</name>
<evidence type="ECO:0000313" key="2">
    <source>
        <dbReference type="Proteomes" id="UP000278152"/>
    </source>
</evidence>
<dbReference type="KEGG" id="mvz:myaer102_10930"/>
<dbReference type="EMBL" id="AP019314">
    <property type="protein sequence ID" value="BBH38590.1"/>
    <property type="molecule type" value="Genomic_DNA"/>
</dbReference>
<evidence type="ECO:0000313" key="1">
    <source>
        <dbReference type="EMBL" id="BBH38590.1"/>
    </source>
</evidence>